<sequence>MATQPMTSEAIALTQKKMDMALDDIIKMSKRAATKAKKSRAPNKNPRAFNDAAKAKSSKLRDFMDSRASLRQGALARKRSKFLGNHFQLATEAARKVAAAPFRGKAFNRPRGSNLNRSRSGTQAGQRAANGGVTAKLQTQLMGENAVPGQRPKTLDSLFANLREQRVKVFSRQNSNSVHRNTKVVARRMPPWCRAQFSH</sequence>
<evidence type="ECO:0000313" key="5">
    <source>
        <dbReference type="RefSeq" id="XP_031372002.1"/>
    </source>
</evidence>
<keyword evidence="4" id="KW-1185">Reference proteome</keyword>
<feature type="compositionally biased region" description="Basic residues" evidence="1">
    <location>
        <begin position="31"/>
        <end position="41"/>
    </location>
</feature>
<evidence type="ECO:0000313" key="4">
    <source>
        <dbReference type="Proteomes" id="UP000515151"/>
    </source>
</evidence>
<accession>A0A218WH61</accession>
<reference evidence="4" key="3">
    <citation type="journal article" date="2020" name="Plant Biotechnol. J.">
        <title>The pomegranate (Punica granatum L.) draft genome dissects genetic divergence between soft- and hard-seeded cultivars.</title>
        <authorList>
            <person name="Luo X."/>
            <person name="Li H."/>
            <person name="Wu Z."/>
            <person name="Yao W."/>
            <person name="Zhao P."/>
            <person name="Cao D."/>
            <person name="Yu H."/>
            <person name="Li K."/>
            <person name="Poudel K."/>
            <person name="Zhao D."/>
            <person name="Zhang F."/>
            <person name="Xia X."/>
            <person name="Chen L."/>
            <person name="Wang Q."/>
            <person name="Jing D."/>
            <person name="Cao S."/>
        </authorList>
    </citation>
    <scope>NUCLEOTIDE SEQUENCE [LARGE SCALE GENOMIC DNA]</scope>
</reference>
<dbReference type="AlphaFoldDB" id="A0A218WH61"/>
<gene>
    <name evidence="5" type="primary">LOC116187441</name>
    <name evidence="2" type="ORF">CDL15_Pgr018038</name>
</gene>
<dbReference type="OrthoDB" id="1902342at2759"/>
<reference evidence="3" key="1">
    <citation type="journal article" date="2017" name="Plant J.">
        <title>The pomegranate (Punica granatum L.) genome and the genomics of punicalagin biosynthesis.</title>
        <authorList>
            <person name="Qin G."/>
            <person name="Xu C."/>
            <person name="Ming R."/>
            <person name="Tang H."/>
            <person name="Guyot R."/>
            <person name="Kramer E.M."/>
            <person name="Hu Y."/>
            <person name="Yi X."/>
            <person name="Qi Y."/>
            <person name="Xu X."/>
            <person name="Gao Z."/>
            <person name="Pan H."/>
            <person name="Jian J."/>
            <person name="Tian Y."/>
            <person name="Yue Z."/>
            <person name="Xu Y."/>
        </authorList>
    </citation>
    <scope>NUCLEOTIDE SEQUENCE [LARGE SCALE GENOMIC DNA]</scope>
    <source>
        <strain evidence="3">cv. Dabenzi</strain>
    </source>
</reference>
<feature type="compositionally biased region" description="Polar residues" evidence="1">
    <location>
        <begin position="111"/>
        <end position="125"/>
    </location>
</feature>
<dbReference type="PANTHER" id="PTHR36048">
    <property type="entry name" value="RIBOSOME MATURATION FACTOR"/>
    <property type="match status" value="1"/>
</dbReference>
<dbReference type="Proteomes" id="UP000197138">
    <property type="component" value="Unassembled WGS sequence"/>
</dbReference>
<protein>
    <submittedName>
        <fullName evidence="5">Uncharacterized protein LOC116187441 isoform X1</fullName>
    </submittedName>
</protein>
<reference evidence="5" key="4">
    <citation type="submission" date="2025-04" db="UniProtKB">
        <authorList>
            <consortium name="RefSeq"/>
        </authorList>
    </citation>
    <scope>IDENTIFICATION</scope>
    <source>
        <tissue evidence="5">Leaf</tissue>
    </source>
</reference>
<name>A0A218WH61_PUNGR</name>
<dbReference type="PANTHER" id="PTHR36048:SF1">
    <property type="entry name" value="RIBOSOME MATURATION FACTOR"/>
    <property type="match status" value="1"/>
</dbReference>
<dbReference type="RefSeq" id="XP_031372002.1">
    <property type="nucleotide sequence ID" value="XM_031516142.1"/>
</dbReference>
<dbReference type="EMBL" id="MTKT01004293">
    <property type="protein sequence ID" value="OWM72155.1"/>
    <property type="molecule type" value="Genomic_DNA"/>
</dbReference>
<evidence type="ECO:0000256" key="1">
    <source>
        <dbReference type="SAM" id="MobiDB-lite"/>
    </source>
</evidence>
<evidence type="ECO:0000313" key="2">
    <source>
        <dbReference type="EMBL" id="OWM72155.1"/>
    </source>
</evidence>
<evidence type="ECO:0000313" key="3">
    <source>
        <dbReference type="Proteomes" id="UP000197138"/>
    </source>
</evidence>
<organism evidence="2 3">
    <name type="scientific">Punica granatum</name>
    <name type="common">Pomegranate</name>
    <dbReference type="NCBI Taxonomy" id="22663"/>
    <lineage>
        <taxon>Eukaryota</taxon>
        <taxon>Viridiplantae</taxon>
        <taxon>Streptophyta</taxon>
        <taxon>Embryophyta</taxon>
        <taxon>Tracheophyta</taxon>
        <taxon>Spermatophyta</taxon>
        <taxon>Magnoliopsida</taxon>
        <taxon>eudicotyledons</taxon>
        <taxon>Gunneridae</taxon>
        <taxon>Pentapetalae</taxon>
        <taxon>rosids</taxon>
        <taxon>malvids</taxon>
        <taxon>Myrtales</taxon>
        <taxon>Lythraceae</taxon>
        <taxon>Punica</taxon>
    </lineage>
</organism>
<proteinExistence type="predicted"/>
<dbReference type="Proteomes" id="UP000515151">
    <property type="component" value="Chromosome 1"/>
</dbReference>
<feature type="region of interest" description="Disordered" evidence="1">
    <location>
        <begin position="105"/>
        <end position="130"/>
    </location>
</feature>
<reference evidence="2" key="2">
    <citation type="submission" date="2017-06" db="EMBL/GenBank/DDBJ databases">
        <title>The pomegranate genome and the genomics of punicalagin biosynthesis.</title>
        <authorList>
            <person name="Xu C."/>
        </authorList>
    </citation>
    <scope>NUCLEOTIDE SEQUENCE [LARGE SCALE GENOMIC DNA]</scope>
    <source>
        <tissue evidence="2">Fresh leaf</tissue>
    </source>
</reference>
<dbReference type="GeneID" id="116187441"/>
<feature type="region of interest" description="Disordered" evidence="1">
    <location>
        <begin position="31"/>
        <end position="55"/>
    </location>
</feature>